<sequence>MFQVKWTDEAEEKYFETLEFWIENNKSTTYSKKIVNEVIYTESLLKDNPLIGQIVEGTKDEVRRVLVLYNYSIFYRINENIIEIISFWANKMNPEDLKL</sequence>
<dbReference type="InterPro" id="IPR007712">
    <property type="entry name" value="RelE/ParE_toxin"/>
</dbReference>
<evidence type="ECO:0000313" key="2">
    <source>
        <dbReference type="EMBL" id="SEG03154.1"/>
    </source>
</evidence>
<evidence type="ECO:0000256" key="1">
    <source>
        <dbReference type="ARBA" id="ARBA00022649"/>
    </source>
</evidence>
<reference evidence="3" key="1">
    <citation type="submission" date="2016-10" db="EMBL/GenBank/DDBJ databases">
        <authorList>
            <person name="Varghese N."/>
            <person name="Submissions S."/>
        </authorList>
    </citation>
    <scope>NUCLEOTIDE SEQUENCE [LARGE SCALE GENOMIC DNA]</scope>
    <source>
        <strain evidence="3">DSM 21580</strain>
    </source>
</reference>
<gene>
    <name evidence="2" type="ORF">SAMN05421847_1340</name>
</gene>
<dbReference type="AlphaFoldDB" id="A0A1H5WUM0"/>
<proteinExistence type="predicted"/>
<dbReference type="OrthoDB" id="1098070at2"/>
<dbReference type="Gene3D" id="3.30.2310.20">
    <property type="entry name" value="RelE-like"/>
    <property type="match status" value="1"/>
</dbReference>
<evidence type="ECO:0000313" key="3">
    <source>
        <dbReference type="Proteomes" id="UP000236738"/>
    </source>
</evidence>
<dbReference type="RefSeq" id="WP_103913317.1">
    <property type="nucleotide sequence ID" value="NZ_FNUS01000002.1"/>
</dbReference>
<dbReference type="EMBL" id="FNUS01000002">
    <property type="protein sequence ID" value="SEG03154.1"/>
    <property type="molecule type" value="Genomic_DNA"/>
</dbReference>
<accession>A0A1H5WUM0</accession>
<dbReference type="Proteomes" id="UP000236738">
    <property type="component" value="Unassembled WGS sequence"/>
</dbReference>
<keyword evidence="1" id="KW-1277">Toxin-antitoxin system</keyword>
<name>A0A1H5WUM0_9FLAO</name>
<protein>
    <submittedName>
        <fullName evidence="2">Plasmid stabilization system protein ParE</fullName>
    </submittedName>
</protein>
<dbReference type="InterPro" id="IPR035093">
    <property type="entry name" value="RelE/ParE_toxin_dom_sf"/>
</dbReference>
<dbReference type="Pfam" id="PF05016">
    <property type="entry name" value="ParE_toxin"/>
    <property type="match status" value="1"/>
</dbReference>
<keyword evidence="3" id="KW-1185">Reference proteome</keyword>
<organism evidence="2 3">
    <name type="scientific">Halpernia humi</name>
    <dbReference type="NCBI Taxonomy" id="493375"/>
    <lineage>
        <taxon>Bacteria</taxon>
        <taxon>Pseudomonadati</taxon>
        <taxon>Bacteroidota</taxon>
        <taxon>Flavobacteriia</taxon>
        <taxon>Flavobacteriales</taxon>
        <taxon>Weeksellaceae</taxon>
        <taxon>Chryseobacterium group</taxon>
        <taxon>Halpernia</taxon>
    </lineage>
</organism>